<keyword evidence="6" id="KW-1185">Reference proteome</keyword>
<reference evidence="5 6" key="1">
    <citation type="submission" date="2014-03" db="EMBL/GenBank/DDBJ databases">
        <title>Genomics of Bifidobacteria.</title>
        <authorList>
            <person name="Ventura M."/>
            <person name="Milani C."/>
            <person name="Lugli G.A."/>
        </authorList>
    </citation>
    <scope>NUCLEOTIDE SEQUENCE [LARGE SCALE GENOMIC DNA]</scope>
    <source>
        <strain evidence="5 6">LMG 21589</strain>
    </source>
</reference>
<name>A0A087DEH5_9BIFI</name>
<dbReference type="GO" id="GO:0004553">
    <property type="term" value="F:hydrolase activity, hydrolyzing O-glycosyl compounds"/>
    <property type="evidence" value="ECO:0007669"/>
    <property type="project" value="InterPro"/>
</dbReference>
<dbReference type="AlphaFoldDB" id="A0A087DEH5"/>
<dbReference type="CDD" id="cd18821">
    <property type="entry name" value="GH43_Pc3Gal43A-like"/>
    <property type="match status" value="1"/>
</dbReference>
<organism evidence="5 6">
    <name type="scientific">Bifidobacterium scardovii</name>
    <dbReference type="NCBI Taxonomy" id="158787"/>
    <lineage>
        <taxon>Bacteria</taxon>
        <taxon>Bacillati</taxon>
        <taxon>Actinomycetota</taxon>
        <taxon>Actinomycetes</taxon>
        <taxon>Bifidobacteriales</taxon>
        <taxon>Bifidobacteriaceae</taxon>
        <taxon>Bifidobacterium</taxon>
    </lineage>
</organism>
<evidence type="ECO:0000256" key="1">
    <source>
        <dbReference type="ARBA" id="ARBA00009865"/>
    </source>
</evidence>
<dbReference type="GeneID" id="85166659"/>
<dbReference type="SUPFAM" id="SSF75005">
    <property type="entry name" value="Arabinanase/levansucrase/invertase"/>
    <property type="match status" value="1"/>
</dbReference>
<sequence>MATLHGATLFYDDKGAVAQLHGIGVQRFGDRWYAYGENKRNGHLFQGVACYSTDDMVHWRDEGIVLPAGERGSITGPDRIIERPKVLRCPSTGTYVMYLHVDGRGDYEYAHVGTAVSDSPTGPFEFLQTMQFRGYESRDIGVFQDEDGTGYLLSEDRPHGTHIYRLSDDYLSIVEDVVCRKGKDYWAGYESPAMVKRDGIYYWFGSQLTGWECNDNMVSTATDLHGPWSEWRPFAPVGSRTFDSQCDVIVPLDDDQYHSTRFMYIGDRWRQSALGESPLVVLPIVLDGEDVALEWHTEWTIG</sequence>
<evidence type="ECO:0000256" key="4">
    <source>
        <dbReference type="RuleBase" id="RU361187"/>
    </source>
</evidence>
<dbReference type="Proteomes" id="UP000029033">
    <property type="component" value="Unassembled WGS sequence"/>
</dbReference>
<protein>
    <submittedName>
        <fullName evidence="5">Family 43 glycoside hydrolase</fullName>
    </submittedName>
</protein>
<accession>A0A087DEH5</accession>
<dbReference type="PANTHER" id="PTHR22925">
    <property type="entry name" value="GLYCOSYL HYDROLASE 43 FAMILY MEMBER"/>
    <property type="match status" value="1"/>
</dbReference>
<keyword evidence="3 4" id="KW-0326">Glycosidase</keyword>
<evidence type="ECO:0000256" key="2">
    <source>
        <dbReference type="ARBA" id="ARBA00022801"/>
    </source>
</evidence>
<dbReference type="Gene3D" id="2.115.10.20">
    <property type="entry name" value="Glycosyl hydrolase domain, family 43"/>
    <property type="match status" value="1"/>
</dbReference>
<dbReference type="InterPro" id="IPR006710">
    <property type="entry name" value="Glyco_hydro_43"/>
</dbReference>
<evidence type="ECO:0000313" key="6">
    <source>
        <dbReference type="Proteomes" id="UP000029033"/>
    </source>
</evidence>
<comment type="similarity">
    <text evidence="1 4">Belongs to the glycosyl hydrolase 43 family.</text>
</comment>
<gene>
    <name evidence="5" type="ORF">BSCA_2303</name>
</gene>
<dbReference type="EMBL" id="JGZO01000011">
    <property type="protein sequence ID" value="KFI93925.1"/>
    <property type="molecule type" value="Genomic_DNA"/>
</dbReference>
<comment type="caution">
    <text evidence="5">The sequence shown here is derived from an EMBL/GenBank/DDBJ whole genome shotgun (WGS) entry which is preliminary data.</text>
</comment>
<evidence type="ECO:0000313" key="5">
    <source>
        <dbReference type="EMBL" id="KFI93925.1"/>
    </source>
</evidence>
<evidence type="ECO:0000256" key="3">
    <source>
        <dbReference type="ARBA" id="ARBA00023295"/>
    </source>
</evidence>
<dbReference type="RefSeq" id="WP_033517103.1">
    <property type="nucleotide sequence ID" value="NZ_CAUPKV010000013.1"/>
</dbReference>
<dbReference type="Pfam" id="PF04616">
    <property type="entry name" value="Glyco_hydro_43"/>
    <property type="match status" value="1"/>
</dbReference>
<dbReference type="STRING" id="158787.BSCA_2303"/>
<dbReference type="OrthoDB" id="231241at2"/>
<dbReference type="InterPro" id="IPR023296">
    <property type="entry name" value="Glyco_hydro_beta-prop_sf"/>
</dbReference>
<dbReference type="PANTHER" id="PTHR22925:SF3">
    <property type="entry name" value="GLYCOSYL HYDROLASE FAMILY PROTEIN 43"/>
    <property type="match status" value="1"/>
</dbReference>
<proteinExistence type="inferred from homology"/>
<dbReference type="eggNOG" id="COG3507">
    <property type="taxonomic scope" value="Bacteria"/>
</dbReference>
<dbReference type="GO" id="GO:0005975">
    <property type="term" value="P:carbohydrate metabolic process"/>
    <property type="evidence" value="ECO:0007669"/>
    <property type="project" value="InterPro"/>
</dbReference>
<keyword evidence="2 4" id="KW-0378">Hydrolase</keyword>